<sequence>MSRNSLRIDDWLRVLDNNDFSKYSLLLTGGEPSLHKDINSLIECSIDRFKDICVNTNGFDSSWIDSLSYKKIHVQVSLDGTPAVHNSLRSNNCLDVYSMVNKTIEKLEVLGVSYNISTTVSRDNYHNVMDLLEMIYSYKTMKYWKVSPQLPFGCGSIENTISVEEWNSLVDSLLDNSRILLRIKKLYDFTLLEKIMDSDKYLDYNIKTNCGNVSNKLYVYPDLTVYPCTCLTDFPLGNLKDSTLLDIFNSEESYKFINYKVEESSDCYDCKYLKLCNGGCIGMSYNYFGKLGKGDYRCPFVKK</sequence>
<dbReference type="Pfam" id="PF13186">
    <property type="entry name" value="SPASM"/>
    <property type="match status" value="1"/>
</dbReference>
<proteinExistence type="predicted"/>
<evidence type="ECO:0000313" key="2">
    <source>
        <dbReference type="EMBL" id="MBH1940649.1"/>
    </source>
</evidence>
<dbReference type="EMBL" id="JAEAGR010000005">
    <property type="protein sequence ID" value="MBH1940649.1"/>
    <property type="molecule type" value="Genomic_DNA"/>
</dbReference>
<gene>
    <name evidence="2" type="ORF">I5677_07085</name>
</gene>
<dbReference type="AlphaFoldDB" id="A0A8J7H1Z8"/>
<dbReference type="SUPFAM" id="SSF102114">
    <property type="entry name" value="Radical SAM enzymes"/>
    <property type="match status" value="1"/>
</dbReference>
<dbReference type="PANTHER" id="PTHR11228:SF7">
    <property type="entry name" value="PQQA PEPTIDE CYCLASE"/>
    <property type="match status" value="1"/>
</dbReference>
<keyword evidence="3" id="KW-1185">Reference proteome</keyword>
<reference evidence="2" key="1">
    <citation type="submission" date="2020-12" db="EMBL/GenBank/DDBJ databases">
        <title>M. sibirica DSM 26468T genome.</title>
        <authorList>
            <person name="Thieme N."/>
            <person name="Rettenmaier R."/>
            <person name="Zverlov V."/>
            <person name="Liebl W."/>
        </authorList>
    </citation>
    <scope>NUCLEOTIDE SEQUENCE</scope>
    <source>
        <strain evidence="2">DSM 26468</strain>
    </source>
</reference>
<dbReference type="InterPro" id="IPR050377">
    <property type="entry name" value="Radical_SAM_PqqE_MftC-like"/>
</dbReference>
<dbReference type="NCBIfam" id="TIGR04085">
    <property type="entry name" value="rSAM_more_4Fe4S"/>
    <property type="match status" value="1"/>
</dbReference>
<evidence type="ECO:0000313" key="3">
    <source>
        <dbReference type="Proteomes" id="UP000623269"/>
    </source>
</evidence>
<organism evidence="2 3">
    <name type="scientific">Mobilitalea sibirica</name>
    <dbReference type="NCBI Taxonomy" id="1462919"/>
    <lineage>
        <taxon>Bacteria</taxon>
        <taxon>Bacillati</taxon>
        <taxon>Bacillota</taxon>
        <taxon>Clostridia</taxon>
        <taxon>Lachnospirales</taxon>
        <taxon>Lachnospiraceae</taxon>
        <taxon>Mobilitalea</taxon>
    </lineage>
</organism>
<evidence type="ECO:0000259" key="1">
    <source>
        <dbReference type="Pfam" id="PF13186"/>
    </source>
</evidence>
<dbReference type="Proteomes" id="UP000623269">
    <property type="component" value="Unassembled WGS sequence"/>
</dbReference>
<dbReference type="PANTHER" id="PTHR11228">
    <property type="entry name" value="RADICAL SAM DOMAIN PROTEIN"/>
    <property type="match status" value="1"/>
</dbReference>
<feature type="domain" description="4Fe4S-binding SPASM" evidence="1">
    <location>
        <begin position="210"/>
        <end position="271"/>
    </location>
</feature>
<dbReference type="InterPro" id="IPR023885">
    <property type="entry name" value="4Fe4S-binding_SPASM_dom"/>
</dbReference>
<protein>
    <submittedName>
        <fullName evidence="2">Radical SAM protein</fullName>
    </submittedName>
</protein>
<dbReference type="Gene3D" id="3.20.20.70">
    <property type="entry name" value="Aldolase class I"/>
    <property type="match status" value="1"/>
</dbReference>
<accession>A0A8J7H1Z8</accession>
<dbReference type="InterPro" id="IPR013785">
    <property type="entry name" value="Aldolase_TIM"/>
</dbReference>
<comment type="caution">
    <text evidence="2">The sequence shown here is derived from an EMBL/GenBank/DDBJ whole genome shotgun (WGS) entry which is preliminary data.</text>
</comment>
<name>A0A8J7H1Z8_9FIRM</name>
<dbReference type="InterPro" id="IPR058240">
    <property type="entry name" value="rSAM_sf"/>
</dbReference>